<dbReference type="Proteomes" id="UP001251528">
    <property type="component" value="Unassembled WGS sequence"/>
</dbReference>
<reference evidence="10" key="1">
    <citation type="submission" date="2023-06" db="EMBL/GenBank/DDBJ databases">
        <title>Conoideocrella luteorostrata (Hypocreales: Clavicipitaceae), a potential biocontrol fungus for elongate hemlock scale in United States Christmas tree production areas.</title>
        <authorList>
            <person name="Barrett H."/>
            <person name="Lovett B."/>
            <person name="Macias A.M."/>
            <person name="Stajich J.E."/>
            <person name="Kasson M.T."/>
        </authorList>
    </citation>
    <scope>NUCLEOTIDE SEQUENCE</scope>
    <source>
        <strain evidence="10">ARSEF 14590</strain>
    </source>
</reference>
<protein>
    <recommendedName>
        <fullName evidence="3 8">Mediator of RNA polymerase II transcription subunit 17</fullName>
    </recommendedName>
    <alternativeName>
        <fullName evidence="7 8">Mediator complex subunit 17</fullName>
    </alternativeName>
</protein>
<comment type="caution">
    <text evidence="10">The sequence shown here is derived from an EMBL/GenBank/DDBJ whole genome shotgun (WGS) entry which is preliminary data.</text>
</comment>
<accession>A0AAJ0CFW7</accession>
<evidence type="ECO:0000256" key="4">
    <source>
        <dbReference type="ARBA" id="ARBA00023015"/>
    </source>
</evidence>
<gene>
    <name evidence="10" type="primary">SRB4</name>
    <name evidence="8" type="synonym">MED17</name>
    <name evidence="10" type="ORF">QQS21_011438</name>
</gene>
<proteinExistence type="inferred from homology"/>
<name>A0AAJ0CFW7_9HYPO</name>
<evidence type="ECO:0000256" key="7">
    <source>
        <dbReference type="ARBA" id="ARBA00032014"/>
    </source>
</evidence>
<comment type="similarity">
    <text evidence="2 8">Belongs to the Mediator complex subunit 17 family.</text>
</comment>
<feature type="compositionally biased region" description="Basic and acidic residues" evidence="9">
    <location>
        <begin position="603"/>
        <end position="613"/>
    </location>
</feature>
<dbReference type="GO" id="GO:0070847">
    <property type="term" value="C:core mediator complex"/>
    <property type="evidence" value="ECO:0007669"/>
    <property type="project" value="TreeGrafter"/>
</dbReference>
<evidence type="ECO:0000256" key="6">
    <source>
        <dbReference type="ARBA" id="ARBA00023242"/>
    </source>
</evidence>
<feature type="region of interest" description="Disordered" evidence="9">
    <location>
        <begin position="591"/>
        <end position="625"/>
    </location>
</feature>
<comment type="subunit">
    <text evidence="8">Component of the Mediator complex.</text>
</comment>
<dbReference type="PANTHER" id="PTHR13114">
    <property type="entry name" value="MEDIATOR OF RNA POLYMERASE II TRANSCRIPTION SUBUNIT 17"/>
    <property type="match status" value="1"/>
</dbReference>
<keyword evidence="8" id="KW-0010">Activator</keyword>
<evidence type="ECO:0000313" key="11">
    <source>
        <dbReference type="Proteomes" id="UP001251528"/>
    </source>
</evidence>
<feature type="compositionally biased region" description="Polar residues" evidence="9">
    <location>
        <begin position="591"/>
        <end position="602"/>
    </location>
</feature>
<evidence type="ECO:0000256" key="2">
    <source>
        <dbReference type="ARBA" id="ARBA00005635"/>
    </source>
</evidence>
<comment type="function">
    <text evidence="8">Component of the Mediator complex, a coactivator involved in the regulated transcription of nearly all RNA polymerase II-dependent genes. Mediator functions as a bridge to convey information from gene-specific regulatory proteins to the basal RNA polymerase II transcription machinery. Mediator is recruited to promoters by direct interactions with regulatory proteins and serves as a scaffold for the assembly of a functional preinitiation complex with RNA polymerase II and the general transcription factors.</text>
</comment>
<dbReference type="InterPro" id="IPR019313">
    <property type="entry name" value="Mediator_Med17"/>
</dbReference>
<evidence type="ECO:0000256" key="9">
    <source>
        <dbReference type="SAM" id="MobiDB-lite"/>
    </source>
</evidence>
<keyword evidence="11" id="KW-1185">Reference proteome</keyword>
<keyword evidence="6 8" id="KW-0539">Nucleus</keyword>
<dbReference type="PANTHER" id="PTHR13114:SF7">
    <property type="entry name" value="MEDIATOR OF RNA POLYMERASE II TRANSCRIPTION SUBUNIT 17"/>
    <property type="match status" value="1"/>
</dbReference>
<evidence type="ECO:0000256" key="3">
    <source>
        <dbReference type="ARBA" id="ARBA00019610"/>
    </source>
</evidence>
<dbReference type="Gene3D" id="6.10.250.2620">
    <property type="match status" value="1"/>
</dbReference>
<evidence type="ECO:0000313" key="10">
    <source>
        <dbReference type="EMBL" id="KAK2590884.1"/>
    </source>
</evidence>
<dbReference type="GO" id="GO:0016592">
    <property type="term" value="C:mediator complex"/>
    <property type="evidence" value="ECO:0007669"/>
    <property type="project" value="InterPro"/>
</dbReference>
<evidence type="ECO:0000256" key="8">
    <source>
        <dbReference type="RuleBase" id="RU364140"/>
    </source>
</evidence>
<dbReference type="GO" id="GO:0006357">
    <property type="term" value="P:regulation of transcription by RNA polymerase II"/>
    <property type="evidence" value="ECO:0007669"/>
    <property type="project" value="InterPro"/>
</dbReference>
<evidence type="ECO:0000256" key="5">
    <source>
        <dbReference type="ARBA" id="ARBA00023163"/>
    </source>
</evidence>
<dbReference type="Pfam" id="PF10156">
    <property type="entry name" value="Med17"/>
    <property type="match status" value="1"/>
</dbReference>
<organism evidence="10 11">
    <name type="scientific">Conoideocrella luteorostrata</name>
    <dbReference type="NCBI Taxonomy" id="1105319"/>
    <lineage>
        <taxon>Eukaryota</taxon>
        <taxon>Fungi</taxon>
        <taxon>Dikarya</taxon>
        <taxon>Ascomycota</taxon>
        <taxon>Pezizomycotina</taxon>
        <taxon>Sordariomycetes</taxon>
        <taxon>Hypocreomycetidae</taxon>
        <taxon>Hypocreales</taxon>
        <taxon>Clavicipitaceae</taxon>
        <taxon>Conoideocrella</taxon>
    </lineage>
</organism>
<keyword evidence="4 8" id="KW-0805">Transcription regulation</keyword>
<sequence length="625" mass="68226">MVPADGPPLSLRPFPVADGQASNLADFIARVNTQPGGFRALTKGKLEDEIKSRDTIGGADSDQDDVDMSDAGNDDDQAKDANAARMEVLKNIEIASNTAMLTLDSLSLLLSKQSPTQAGLTLSQQLREMVGIGTLGADRLDEPTVKPNKTKDDEEVALGWKIMQINQTRDAAEEAGVFLQREVEAETKYWEDVVAVKKAGWSICRVPHARHTLGVKFGFSEAAAEFKNNGLAPMKRGEIGSAELDLGRLGGVSEGLVVTYEKYGKLVGRSSPHGRSNDDTSLESRVLGARNTIFSQELWHELTREARTLAAYDVRPEGSKLTCTVDDSSKITLELVPLESYPISDDSLPDNSVAETISISLHVLLSYAHRCNELMRIRPIPPHIPRYRGQQVYALLRPVIARMASIRSVQTCTAFVGAITKSLQKASLSSSFTLKTSHLSVIDPATQGPNQPAGAQSLIRNILQPIEYNIEFTILPGLSLTIRSRTYLFPVTTTFYHVVLPPSSELQDVCAPYTDGYTDAKGLFDYLRTATSRALILHFLRKLSDSTSSSKWMRTVQGSSIRNSGNDSHEIQFSVVESPDVAIAVTSVTIGGESPTSKTWRWSQEDGDTRGIEDVVEGEANQSRS</sequence>
<feature type="compositionally biased region" description="Acidic residues" evidence="9">
    <location>
        <begin position="61"/>
        <end position="77"/>
    </location>
</feature>
<keyword evidence="5 8" id="KW-0804">Transcription</keyword>
<dbReference type="EMBL" id="JASWJB010000387">
    <property type="protein sequence ID" value="KAK2590884.1"/>
    <property type="molecule type" value="Genomic_DNA"/>
</dbReference>
<dbReference type="GO" id="GO:0003712">
    <property type="term" value="F:transcription coregulator activity"/>
    <property type="evidence" value="ECO:0007669"/>
    <property type="project" value="InterPro"/>
</dbReference>
<comment type="subcellular location">
    <subcellularLocation>
        <location evidence="1 8">Nucleus</location>
    </subcellularLocation>
</comment>
<feature type="region of interest" description="Disordered" evidence="9">
    <location>
        <begin position="52"/>
        <end position="77"/>
    </location>
</feature>
<dbReference type="AlphaFoldDB" id="A0AAJ0CFW7"/>
<evidence type="ECO:0000256" key="1">
    <source>
        <dbReference type="ARBA" id="ARBA00004123"/>
    </source>
</evidence>